<dbReference type="PRINTS" id="PR00634">
    <property type="entry name" value="BETALLERGEN"/>
</dbReference>
<dbReference type="FunFam" id="3.30.530.20:FF:000007">
    <property type="entry name" value="Major pollen allergen Bet v 1-A"/>
    <property type="match status" value="1"/>
</dbReference>
<dbReference type="GO" id="GO:0004864">
    <property type="term" value="F:protein phosphatase inhibitor activity"/>
    <property type="evidence" value="ECO:0007669"/>
    <property type="project" value="InterPro"/>
</dbReference>
<dbReference type="InterPro" id="IPR024949">
    <property type="entry name" value="Bet_v_I_allergen"/>
</dbReference>
<evidence type="ECO:0000313" key="5">
    <source>
        <dbReference type="EMBL" id="KAK4265833.1"/>
    </source>
</evidence>
<organism evidence="5 6">
    <name type="scientific">Acacia crassicarpa</name>
    <name type="common">northern wattle</name>
    <dbReference type="NCBI Taxonomy" id="499986"/>
    <lineage>
        <taxon>Eukaryota</taxon>
        <taxon>Viridiplantae</taxon>
        <taxon>Streptophyta</taxon>
        <taxon>Embryophyta</taxon>
        <taxon>Tracheophyta</taxon>
        <taxon>Spermatophyta</taxon>
        <taxon>Magnoliopsida</taxon>
        <taxon>eudicotyledons</taxon>
        <taxon>Gunneridae</taxon>
        <taxon>Pentapetalae</taxon>
        <taxon>rosids</taxon>
        <taxon>fabids</taxon>
        <taxon>Fabales</taxon>
        <taxon>Fabaceae</taxon>
        <taxon>Caesalpinioideae</taxon>
        <taxon>mimosoid clade</taxon>
        <taxon>Acacieae</taxon>
        <taxon>Acacia</taxon>
    </lineage>
</organism>
<dbReference type="GO" id="GO:0005737">
    <property type="term" value="C:cytoplasm"/>
    <property type="evidence" value="ECO:0007669"/>
    <property type="project" value="TreeGrafter"/>
</dbReference>
<reference evidence="5" key="1">
    <citation type="submission" date="2023-10" db="EMBL/GenBank/DDBJ databases">
        <title>Chromosome-level genome of the transformable northern wattle, Acacia crassicarpa.</title>
        <authorList>
            <person name="Massaro I."/>
            <person name="Sinha N.R."/>
            <person name="Poethig S."/>
            <person name="Leichty A.R."/>
        </authorList>
    </citation>
    <scope>NUCLEOTIDE SEQUENCE</scope>
    <source>
        <strain evidence="5">Acra3RX</strain>
        <tissue evidence="5">Leaf</tissue>
    </source>
</reference>
<dbReference type="AlphaFoldDB" id="A0AAE1JA39"/>
<sequence>MRVFTYHNDETTSTVPPSKLYKALVLDSQELIPKVLDSVQSVEIVEGNGGPGTVKKLTFVEGGETKYVLQKVEEIDEANYGYKYSIIGGSGIPETVEKITSEWKLEEGPNGVSKGKVAITYFTKTDAPPSEEEINTGRARVQGFFRAIEAYVLANP</sequence>
<name>A0AAE1JA39_9FABA</name>
<proteinExistence type="inferred from homology"/>
<dbReference type="GO" id="GO:0006952">
    <property type="term" value="P:defense response"/>
    <property type="evidence" value="ECO:0007669"/>
    <property type="project" value="UniProtKB-KW"/>
</dbReference>
<dbReference type="GO" id="GO:0009738">
    <property type="term" value="P:abscisic acid-activated signaling pathway"/>
    <property type="evidence" value="ECO:0007669"/>
    <property type="project" value="InterPro"/>
</dbReference>
<dbReference type="Proteomes" id="UP001293593">
    <property type="component" value="Unassembled WGS sequence"/>
</dbReference>
<dbReference type="GO" id="GO:0038023">
    <property type="term" value="F:signaling receptor activity"/>
    <property type="evidence" value="ECO:0007669"/>
    <property type="project" value="InterPro"/>
</dbReference>
<evidence type="ECO:0000256" key="1">
    <source>
        <dbReference type="ARBA" id="ARBA00009744"/>
    </source>
</evidence>
<comment type="similarity">
    <text evidence="1">Belongs to the BetVI family.</text>
</comment>
<keyword evidence="2" id="KW-0611">Plant defense</keyword>
<dbReference type="PANTHER" id="PTHR31213:SF55">
    <property type="entry name" value="STRESS-INDUCED PROTEIN SAM22"/>
    <property type="match status" value="1"/>
</dbReference>
<dbReference type="GO" id="GO:0005634">
    <property type="term" value="C:nucleus"/>
    <property type="evidence" value="ECO:0007669"/>
    <property type="project" value="TreeGrafter"/>
</dbReference>
<accession>A0AAE1JA39</accession>
<dbReference type="InterPro" id="IPR050279">
    <property type="entry name" value="Plant_def-hormone_signal"/>
</dbReference>
<dbReference type="Pfam" id="PF00407">
    <property type="entry name" value="Bet_v_1"/>
    <property type="match status" value="1"/>
</dbReference>
<evidence type="ECO:0000256" key="3">
    <source>
        <dbReference type="ARBA" id="ARBA00023265"/>
    </source>
</evidence>
<dbReference type="InterPro" id="IPR023393">
    <property type="entry name" value="START-like_dom_sf"/>
</dbReference>
<dbReference type="CDD" id="cd07816">
    <property type="entry name" value="Bet_v1-like"/>
    <property type="match status" value="1"/>
</dbReference>
<dbReference type="GO" id="GO:0010427">
    <property type="term" value="F:abscisic acid binding"/>
    <property type="evidence" value="ECO:0007669"/>
    <property type="project" value="InterPro"/>
</dbReference>
<gene>
    <name evidence="5" type="ORF">QN277_026832</name>
</gene>
<dbReference type="InterPro" id="IPR000916">
    <property type="entry name" value="Bet_v_I/MLP"/>
</dbReference>
<evidence type="ECO:0000259" key="4">
    <source>
        <dbReference type="Pfam" id="PF00407"/>
    </source>
</evidence>
<dbReference type="PANTHER" id="PTHR31213">
    <property type="entry name" value="OS08G0374000 PROTEIN-RELATED"/>
    <property type="match status" value="1"/>
</dbReference>
<comment type="caution">
    <text evidence="5">The sequence shown here is derived from an EMBL/GenBank/DDBJ whole genome shotgun (WGS) entry which is preliminary data.</text>
</comment>
<protein>
    <recommendedName>
        <fullName evidence="4">Bet v I/Major latex protein domain-containing protein</fullName>
    </recommendedName>
</protein>
<feature type="domain" description="Bet v I/Major latex protein" evidence="4">
    <location>
        <begin position="8"/>
        <end position="155"/>
    </location>
</feature>
<dbReference type="EMBL" id="JAWXYG010000008">
    <property type="protein sequence ID" value="KAK4265833.1"/>
    <property type="molecule type" value="Genomic_DNA"/>
</dbReference>
<dbReference type="SUPFAM" id="SSF55961">
    <property type="entry name" value="Bet v1-like"/>
    <property type="match status" value="1"/>
</dbReference>
<keyword evidence="3" id="KW-0568">Pathogenesis-related protein</keyword>
<evidence type="ECO:0000256" key="2">
    <source>
        <dbReference type="ARBA" id="ARBA00022821"/>
    </source>
</evidence>
<dbReference type="Gene3D" id="3.30.530.20">
    <property type="match status" value="1"/>
</dbReference>
<keyword evidence="6" id="KW-1185">Reference proteome</keyword>
<evidence type="ECO:0000313" key="6">
    <source>
        <dbReference type="Proteomes" id="UP001293593"/>
    </source>
</evidence>